<protein>
    <submittedName>
        <fullName evidence="1">Uncharacterized protein</fullName>
    </submittedName>
</protein>
<proteinExistence type="predicted"/>
<reference evidence="1" key="1">
    <citation type="journal article" date="2013" name="Appl. Environ. Microbiol.">
        <title>The Type III Secretion System of Bradyrhizobium japonicum USDA122 Mediates Symbiotic Incompatibility with Rj2 Soybean Plants.</title>
        <authorList>
            <person name="Tsukui T."/>
            <person name="Eda S."/>
            <person name="Kaneko T."/>
            <person name="Sato S."/>
            <person name="Okazaki S."/>
            <person name="Kakizaki-chiba K."/>
            <person name="Itakura M."/>
            <person name="Mitsui H."/>
            <person name="Yamashita A."/>
            <person name="Terasawa K."/>
            <person name="Minamisawa K."/>
        </authorList>
    </citation>
    <scope>NUCLEOTIDE SEQUENCE</scope>
    <source>
        <strain evidence="1">USDA 122</strain>
    </source>
</reference>
<dbReference type="EMBL" id="AB758606">
    <property type="protein sequence ID" value="BAM84106.1"/>
    <property type="molecule type" value="Genomic_DNA"/>
</dbReference>
<dbReference type="AlphaFoldDB" id="M1UZ33"/>
<organism evidence="1">
    <name type="scientific">Bradyrhizobium japonicum</name>
    <dbReference type="NCBI Taxonomy" id="375"/>
    <lineage>
        <taxon>Bacteria</taxon>
        <taxon>Pseudomonadati</taxon>
        <taxon>Pseudomonadota</taxon>
        <taxon>Alphaproteobacteria</taxon>
        <taxon>Hyphomicrobiales</taxon>
        <taxon>Nitrobacteraceae</taxon>
        <taxon>Bradyrhizobium</taxon>
    </lineage>
</organism>
<name>M1UZ33_BRAJP</name>
<accession>M1UZ33</accession>
<gene>
    <name evidence="1" type="primary">gene_9</name>
</gene>
<evidence type="ECO:0000313" key="1">
    <source>
        <dbReference type="EMBL" id="BAM84106.1"/>
    </source>
</evidence>
<sequence length="73" mass="8130">MPDCESMRLGTDQLHQHRQIVPGEQLEDGACMPNAAREQRSPPRIMPQESIFAPVAAAHLPLAAQKQFGEPWL</sequence>